<dbReference type="STRING" id="1776384.GCA_900086585_00021"/>
<proteinExistence type="predicted"/>
<dbReference type="EMBL" id="QRMS01000005">
    <property type="protein sequence ID" value="RHJ85282.1"/>
    <property type="molecule type" value="Genomic_DNA"/>
</dbReference>
<evidence type="ECO:0000313" key="2">
    <source>
        <dbReference type="EMBL" id="RHJ85282.1"/>
    </source>
</evidence>
<dbReference type="SUPFAM" id="SSF52402">
    <property type="entry name" value="Adenine nucleotide alpha hydrolases-like"/>
    <property type="match status" value="1"/>
</dbReference>
<keyword evidence="3" id="KW-1185">Reference proteome</keyword>
<evidence type="ECO:0000259" key="1">
    <source>
        <dbReference type="Pfam" id="PF01902"/>
    </source>
</evidence>
<dbReference type="Pfam" id="PF01902">
    <property type="entry name" value="Diphthami_syn_2"/>
    <property type="match status" value="1"/>
</dbReference>
<sequence length="213" mass="23679">MKFVMSYSCGKDSTLALYKLIEAGNEPVGLLVMVNEELDRSWFHGADYKLLDKFSKALDIPLILCPSKGEEYHIAFEKGLAEAKKRGAEIAGFGDIDIENNRQWCEARCENAGIKAEFPLWQQGRSAVVKEIIDKGFCCIIKSVNNQLLPKELLGKALSDETAEVMAAHGIDLCGENGEYHTIAVDGPVFKQKLEFDLGEIMDFGSRSVIEIR</sequence>
<dbReference type="OrthoDB" id="3572539at2"/>
<dbReference type="NCBIfam" id="TIGR00290">
    <property type="entry name" value="MJ0570_dom"/>
    <property type="match status" value="1"/>
</dbReference>
<dbReference type="InterPro" id="IPR014729">
    <property type="entry name" value="Rossmann-like_a/b/a_fold"/>
</dbReference>
<dbReference type="GO" id="GO:0017178">
    <property type="term" value="F:diphthine-ammonia ligase activity"/>
    <property type="evidence" value="ECO:0007669"/>
    <property type="project" value="UniProtKB-EC"/>
</dbReference>
<keyword evidence="2" id="KW-0436">Ligase</keyword>
<dbReference type="PANTHER" id="PTHR12196">
    <property type="entry name" value="DOMAIN OF UNKNOWN FUNCTION 71 DUF71 -CONTAINING PROTEIN"/>
    <property type="match status" value="1"/>
</dbReference>
<dbReference type="EC" id="6.3.1.14" evidence="2"/>
<evidence type="ECO:0000313" key="3">
    <source>
        <dbReference type="Proteomes" id="UP000284841"/>
    </source>
</evidence>
<organism evidence="2 3">
    <name type="scientific">Emergencia timonensis</name>
    <dbReference type="NCBI Taxonomy" id="1776384"/>
    <lineage>
        <taxon>Bacteria</taxon>
        <taxon>Bacillati</taxon>
        <taxon>Bacillota</taxon>
        <taxon>Clostridia</taxon>
        <taxon>Peptostreptococcales</taxon>
        <taxon>Anaerovoracaceae</taxon>
        <taxon>Emergencia</taxon>
    </lineage>
</organism>
<dbReference type="GO" id="GO:0017183">
    <property type="term" value="P:protein histidyl modification to diphthamide"/>
    <property type="evidence" value="ECO:0007669"/>
    <property type="project" value="TreeGrafter"/>
</dbReference>
<protein>
    <submittedName>
        <fullName evidence="2">Diphthine--ammonia ligase</fullName>
        <ecNumber evidence="2">6.3.1.14</ecNumber>
    </submittedName>
</protein>
<dbReference type="PANTHER" id="PTHR12196:SF2">
    <property type="entry name" value="DIPHTHINE--AMMONIA LIGASE"/>
    <property type="match status" value="1"/>
</dbReference>
<dbReference type="GeneID" id="83002462"/>
<dbReference type="AlphaFoldDB" id="A0A415DX95"/>
<feature type="domain" description="Diphthamide synthase" evidence="1">
    <location>
        <begin position="1"/>
        <end position="212"/>
    </location>
</feature>
<dbReference type="RefSeq" id="WP_067532230.1">
    <property type="nucleotide sequence ID" value="NZ_AP025567.1"/>
</dbReference>
<dbReference type="CDD" id="cd01994">
    <property type="entry name" value="AANH_PF0828-like"/>
    <property type="match status" value="1"/>
</dbReference>
<dbReference type="Proteomes" id="UP000284841">
    <property type="component" value="Unassembled WGS sequence"/>
</dbReference>
<reference evidence="2 3" key="1">
    <citation type="submission" date="2018-08" db="EMBL/GenBank/DDBJ databases">
        <title>A genome reference for cultivated species of the human gut microbiota.</title>
        <authorList>
            <person name="Zou Y."/>
            <person name="Xue W."/>
            <person name="Luo G."/>
        </authorList>
    </citation>
    <scope>NUCLEOTIDE SEQUENCE [LARGE SCALE GENOMIC DNA]</scope>
    <source>
        <strain evidence="2 3">AM07-24</strain>
    </source>
</reference>
<dbReference type="InterPro" id="IPR002761">
    <property type="entry name" value="Diphthami_syn_dom"/>
</dbReference>
<dbReference type="InterPro" id="IPR030662">
    <property type="entry name" value="DPH6/MJ0570"/>
</dbReference>
<gene>
    <name evidence="2" type="ORF">DW099_16270</name>
</gene>
<accession>A0A415DX95</accession>
<dbReference type="Gene3D" id="3.40.50.620">
    <property type="entry name" value="HUPs"/>
    <property type="match status" value="1"/>
</dbReference>
<comment type="caution">
    <text evidence="2">The sequence shown here is derived from an EMBL/GenBank/DDBJ whole genome shotgun (WGS) entry which is preliminary data.</text>
</comment>
<name>A0A415DX95_9FIRM</name>
<dbReference type="Gene3D" id="3.90.1490.10">
    <property type="entry name" value="putative n-type atp pyrophosphatase, domain 2"/>
    <property type="match status" value="1"/>
</dbReference>